<sequence length="456" mass="48831">MSQDGTVIGARTPEEVGASAMKKAIWRLGPFLGLLYLVAYMDRNNAGFAKLEMTTALQITEAAFGFAAGIFFIGYLLFEVPSNLLLERFGARKWIARIMVSWGVVAALTAFVQDSTQFAIARFVLGVAEAGFFPGVLLYLTLWFPRQYRTQVLAVFVLSNPIANAVAAPLSGWMLELHGMWGLAGWQLVFLLQGIPAVVLAFVVFFWLPDRPQDARWLDASEQQWIDDTLAAETAATEQKHGRLRLGEVFGNGRLWTLIVLFFGVVFGAYGLGMWLPTIVKSMGDFSNSTTGWLVALPNLCAALVMLPWELAARKQGNIPLQIGITLSITALSLVAAVAAQGTPVVALIALCLGMSALFSTTPLFWSLPPMVLTGTAAAAGLAFINSVGNLAGFAGPYAIGWISGTTGSAIWGLLLIAGLTLLGATIAFVLSRRSDFTIPAAALLDVGELSTTKES</sequence>
<dbReference type="PROSITE" id="PS50850">
    <property type="entry name" value="MFS"/>
    <property type="match status" value="1"/>
</dbReference>
<feature type="transmembrane region" description="Helical" evidence="6">
    <location>
        <begin position="94"/>
        <end position="113"/>
    </location>
</feature>
<dbReference type="InterPro" id="IPR011701">
    <property type="entry name" value="MFS"/>
</dbReference>
<dbReference type="SUPFAM" id="SSF103473">
    <property type="entry name" value="MFS general substrate transporter"/>
    <property type="match status" value="1"/>
</dbReference>
<dbReference type="Gene3D" id="1.20.1250.20">
    <property type="entry name" value="MFS general substrate transporter like domains"/>
    <property type="match status" value="2"/>
</dbReference>
<dbReference type="PATRIC" id="fig|273678.4.peg.1093"/>
<keyword evidence="3 6" id="KW-0812">Transmembrane</keyword>
<evidence type="ECO:0000256" key="4">
    <source>
        <dbReference type="ARBA" id="ARBA00022989"/>
    </source>
</evidence>
<feature type="transmembrane region" description="Helical" evidence="6">
    <location>
        <begin position="378"/>
        <end position="403"/>
    </location>
</feature>
<dbReference type="GO" id="GO:0022857">
    <property type="term" value="F:transmembrane transporter activity"/>
    <property type="evidence" value="ECO:0007669"/>
    <property type="project" value="InterPro"/>
</dbReference>
<dbReference type="CDD" id="cd17319">
    <property type="entry name" value="MFS_ExuT_GudP_like"/>
    <property type="match status" value="1"/>
</dbReference>
<evidence type="ECO:0000259" key="7">
    <source>
        <dbReference type="PROSITE" id="PS50850"/>
    </source>
</evidence>
<dbReference type="AlphaFoldDB" id="A0A0M2HV65"/>
<dbReference type="FunFam" id="1.20.1250.20:FF:000018">
    <property type="entry name" value="MFS transporter permease"/>
    <property type="match status" value="1"/>
</dbReference>
<protein>
    <submittedName>
        <fullName evidence="8">Putative tartrate transporter</fullName>
    </submittedName>
</protein>
<comment type="caution">
    <text evidence="8">The sequence shown here is derived from an EMBL/GenBank/DDBJ whole genome shotgun (WGS) entry which is preliminary data.</text>
</comment>
<evidence type="ECO:0000256" key="2">
    <source>
        <dbReference type="ARBA" id="ARBA00022448"/>
    </source>
</evidence>
<feature type="transmembrane region" description="Helical" evidence="6">
    <location>
        <begin position="293"/>
        <end position="312"/>
    </location>
</feature>
<organism evidence="8 9">
    <name type="scientific">Microbacterium hydrocarbonoxydans</name>
    <dbReference type="NCBI Taxonomy" id="273678"/>
    <lineage>
        <taxon>Bacteria</taxon>
        <taxon>Bacillati</taxon>
        <taxon>Actinomycetota</taxon>
        <taxon>Actinomycetes</taxon>
        <taxon>Micrococcales</taxon>
        <taxon>Microbacteriaceae</taxon>
        <taxon>Microbacterium</taxon>
    </lineage>
</organism>
<evidence type="ECO:0000256" key="1">
    <source>
        <dbReference type="ARBA" id="ARBA00004651"/>
    </source>
</evidence>
<comment type="subcellular location">
    <subcellularLocation>
        <location evidence="1">Cell membrane</location>
        <topology evidence="1">Multi-pass membrane protein</topology>
    </subcellularLocation>
</comment>
<keyword evidence="9" id="KW-1185">Reference proteome</keyword>
<feature type="transmembrane region" description="Helical" evidence="6">
    <location>
        <begin position="24"/>
        <end position="42"/>
    </location>
</feature>
<gene>
    <name evidence="8" type="primary">ttuB_1</name>
    <name evidence="8" type="ORF">RS84_01097</name>
</gene>
<feature type="transmembrane region" description="Helical" evidence="6">
    <location>
        <begin position="62"/>
        <end position="82"/>
    </location>
</feature>
<dbReference type="Pfam" id="PF07690">
    <property type="entry name" value="MFS_1"/>
    <property type="match status" value="1"/>
</dbReference>
<dbReference type="Proteomes" id="UP000033900">
    <property type="component" value="Unassembled WGS sequence"/>
</dbReference>
<proteinExistence type="predicted"/>
<name>A0A0M2HV65_9MICO</name>
<dbReference type="GO" id="GO:0005886">
    <property type="term" value="C:plasma membrane"/>
    <property type="evidence" value="ECO:0007669"/>
    <property type="project" value="UniProtKB-SubCell"/>
</dbReference>
<feature type="transmembrane region" description="Helical" evidence="6">
    <location>
        <begin position="345"/>
        <end position="366"/>
    </location>
</feature>
<feature type="transmembrane region" description="Helical" evidence="6">
    <location>
        <begin position="409"/>
        <end position="431"/>
    </location>
</feature>
<evidence type="ECO:0000256" key="3">
    <source>
        <dbReference type="ARBA" id="ARBA00022692"/>
    </source>
</evidence>
<dbReference type="EMBL" id="JYJB01000007">
    <property type="protein sequence ID" value="KJL48338.1"/>
    <property type="molecule type" value="Genomic_DNA"/>
</dbReference>
<evidence type="ECO:0000313" key="9">
    <source>
        <dbReference type="Proteomes" id="UP000033900"/>
    </source>
</evidence>
<feature type="transmembrane region" description="Helical" evidence="6">
    <location>
        <begin position="119"/>
        <end position="140"/>
    </location>
</feature>
<dbReference type="InterPro" id="IPR020846">
    <property type="entry name" value="MFS_dom"/>
</dbReference>
<evidence type="ECO:0000256" key="5">
    <source>
        <dbReference type="ARBA" id="ARBA00023136"/>
    </source>
</evidence>
<evidence type="ECO:0000313" key="8">
    <source>
        <dbReference type="EMBL" id="KJL48338.1"/>
    </source>
</evidence>
<reference evidence="8 9" key="1">
    <citation type="submission" date="2015-02" db="EMBL/GenBank/DDBJ databases">
        <title>Draft genome sequences of ten Microbacterium spp. with emphasis on heavy metal contaminated environments.</title>
        <authorList>
            <person name="Corretto E."/>
        </authorList>
    </citation>
    <scope>NUCLEOTIDE SEQUENCE [LARGE SCALE GENOMIC DNA]</scope>
    <source>
        <strain evidence="8 9">SA35</strain>
    </source>
</reference>
<dbReference type="PANTHER" id="PTHR43791">
    <property type="entry name" value="PERMEASE-RELATED"/>
    <property type="match status" value="1"/>
</dbReference>
<dbReference type="STRING" id="273678.RS84_01097"/>
<dbReference type="OrthoDB" id="9773957at2"/>
<keyword evidence="5 6" id="KW-0472">Membrane</keyword>
<keyword evidence="2" id="KW-0813">Transport</keyword>
<keyword evidence="4 6" id="KW-1133">Transmembrane helix</keyword>
<feature type="transmembrane region" description="Helical" evidence="6">
    <location>
        <begin position="186"/>
        <end position="208"/>
    </location>
</feature>
<dbReference type="InterPro" id="IPR036259">
    <property type="entry name" value="MFS_trans_sf"/>
</dbReference>
<feature type="transmembrane region" description="Helical" evidence="6">
    <location>
        <begin position="152"/>
        <end position="174"/>
    </location>
</feature>
<feature type="transmembrane region" description="Helical" evidence="6">
    <location>
        <begin position="255"/>
        <end position="273"/>
    </location>
</feature>
<accession>A0A0M2HV65</accession>
<feature type="domain" description="Major facilitator superfamily (MFS) profile" evidence="7">
    <location>
        <begin position="28"/>
        <end position="436"/>
    </location>
</feature>
<evidence type="ECO:0000256" key="6">
    <source>
        <dbReference type="SAM" id="Phobius"/>
    </source>
</evidence>
<dbReference type="PANTHER" id="PTHR43791:SF36">
    <property type="entry name" value="TRANSPORTER, PUTATIVE (AFU_ORTHOLOGUE AFUA_6G08340)-RELATED"/>
    <property type="match status" value="1"/>
</dbReference>
<dbReference type="RefSeq" id="WP_045256755.1">
    <property type="nucleotide sequence ID" value="NZ_JYJB01000007.1"/>
</dbReference>
<feature type="transmembrane region" description="Helical" evidence="6">
    <location>
        <begin position="319"/>
        <end position="339"/>
    </location>
</feature>